<accession>D7TBL8</accession>
<evidence type="ECO:0000313" key="1">
    <source>
        <dbReference type="EMBL" id="CBI28053.3"/>
    </source>
</evidence>
<dbReference type="AlphaFoldDB" id="D7TBL8"/>
<dbReference type="InParanoid" id="D7TBL8"/>
<name>D7TBL8_VITVI</name>
<sequence length="43" mass="5238">MFSFLHGSKLIQIHTWIEECLFSCISLFCNPKNRRCKTYKEVW</sequence>
<proteinExistence type="predicted"/>
<evidence type="ECO:0000313" key="2">
    <source>
        <dbReference type="Proteomes" id="UP000009183"/>
    </source>
</evidence>
<dbReference type="HOGENOM" id="CLU_3243211_0_0_1"/>
<dbReference type="Proteomes" id="UP000009183">
    <property type="component" value="Chromosome 11"/>
</dbReference>
<dbReference type="PaxDb" id="29760-VIT_11s0016g03730.t01"/>
<gene>
    <name evidence="1" type="ordered locus">VIT_11s0016g03730</name>
</gene>
<protein>
    <submittedName>
        <fullName evidence="1">Uncharacterized protein</fullName>
    </submittedName>
</protein>
<organism evidence="1 2">
    <name type="scientific">Vitis vinifera</name>
    <name type="common">Grape</name>
    <dbReference type="NCBI Taxonomy" id="29760"/>
    <lineage>
        <taxon>Eukaryota</taxon>
        <taxon>Viridiplantae</taxon>
        <taxon>Streptophyta</taxon>
        <taxon>Embryophyta</taxon>
        <taxon>Tracheophyta</taxon>
        <taxon>Spermatophyta</taxon>
        <taxon>Magnoliopsida</taxon>
        <taxon>eudicotyledons</taxon>
        <taxon>Gunneridae</taxon>
        <taxon>Pentapetalae</taxon>
        <taxon>rosids</taxon>
        <taxon>Vitales</taxon>
        <taxon>Vitaceae</taxon>
        <taxon>Viteae</taxon>
        <taxon>Vitis</taxon>
    </lineage>
</organism>
<reference evidence="2" key="1">
    <citation type="journal article" date="2007" name="Nature">
        <title>The grapevine genome sequence suggests ancestral hexaploidization in major angiosperm phyla.</title>
        <authorList>
            <consortium name="The French-Italian Public Consortium for Grapevine Genome Characterization."/>
            <person name="Jaillon O."/>
            <person name="Aury J.-M."/>
            <person name="Noel B."/>
            <person name="Policriti A."/>
            <person name="Clepet C."/>
            <person name="Casagrande A."/>
            <person name="Choisne N."/>
            <person name="Aubourg S."/>
            <person name="Vitulo N."/>
            <person name="Jubin C."/>
            <person name="Vezzi A."/>
            <person name="Legeai F."/>
            <person name="Hugueney P."/>
            <person name="Dasilva C."/>
            <person name="Horner D."/>
            <person name="Mica E."/>
            <person name="Jublot D."/>
            <person name="Poulain J."/>
            <person name="Bruyere C."/>
            <person name="Billault A."/>
            <person name="Segurens B."/>
            <person name="Gouyvenoux M."/>
            <person name="Ugarte E."/>
            <person name="Cattonaro F."/>
            <person name="Anthouard V."/>
            <person name="Vico V."/>
            <person name="Del Fabbro C."/>
            <person name="Alaux M."/>
            <person name="Di Gaspero G."/>
            <person name="Dumas V."/>
            <person name="Felice N."/>
            <person name="Paillard S."/>
            <person name="Juman I."/>
            <person name="Moroldo M."/>
            <person name="Scalabrin S."/>
            <person name="Canaguier A."/>
            <person name="Le Clainche I."/>
            <person name="Malacrida G."/>
            <person name="Durand E."/>
            <person name="Pesole G."/>
            <person name="Laucou V."/>
            <person name="Chatelet P."/>
            <person name="Merdinoglu D."/>
            <person name="Delledonne M."/>
            <person name="Pezzotti M."/>
            <person name="Lecharny A."/>
            <person name="Scarpelli C."/>
            <person name="Artiguenave F."/>
            <person name="Pe M.E."/>
            <person name="Valle G."/>
            <person name="Morgante M."/>
            <person name="Caboche M."/>
            <person name="Adam-Blondon A.-F."/>
            <person name="Weissenbach J."/>
            <person name="Quetier F."/>
            <person name="Wincker P."/>
        </authorList>
    </citation>
    <scope>NUCLEOTIDE SEQUENCE [LARGE SCALE GENOMIC DNA]</scope>
    <source>
        <strain evidence="2">cv. Pinot noir / PN40024</strain>
    </source>
</reference>
<keyword evidence="2" id="KW-1185">Reference proteome</keyword>
<dbReference type="EMBL" id="FN595756">
    <property type="protein sequence ID" value="CBI28053.3"/>
    <property type="molecule type" value="Genomic_DNA"/>
</dbReference>